<dbReference type="AlphaFoldDB" id="A0A3B0C4P5"/>
<dbReference type="Proteomes" id="UP000276603">
    <property type="component" value="Unassembled WGS sequence"/>
</dbReference>
<proteinExistence type="predicted"/>
<accession>A0A3B0C4P5</accession>
<sequence>MVLANLILVGISVNHRVGIELRFPLRTMFHEESNTFTFPADSEPERLVLDSNFGFLTEANFNKNYCLEPIGIGVSS</sequence>
<protein>
    <submittedName>
        <fullName evidence="1">Uncharacterized protein</fullName>
    </submittedName>
</protein>
<name>A0A3B0C4P5_9FLAO</name>
<reference evidence="1 2" key="1">
    <citation type="submission" date="2018-10" db="EMBL/GenBank/DDBJ databases">
        <title>Ulvibacterium marinum gen. nov., sp. nov., a novel marine bacterium of the family Flavobacteriaceae, isolated from a culture of the green alga Ulva prolifera.</title>
        <authorList>
            <person name="Zhang Z."/>
        </authorList>
    </citation>
    <scope>NUCLEOTIDE SEQUENCE [LARGE SCALE GENOMIC DNA]</scope>
    <source>
        <strain evidence="1 2">CCMM003</strain>
    </source>
</reference>
<keyword evidence="2" id="KW-1185">Reference proteome</keyword>
<evidence type="ECO:0000313" key="1">
    <source>
        <dbReference type="EMBL" id="RKN81175.1"/>
    </source>
</evidence>
<organism evidence="1 2">
    <name type="scientific">Ulvibacterium marinum</name>
    <dbReference type="NCBI Taxonomy" id="2419782"/>
    <lineage>
        <taxon>Bacteria</taxon>
        <taxon>Pseudomonadati</taxon>
        <taxon>Bacteroidota</taxon>
        <taxon>Flavobacteriia</taxon>
        <taxon>Flavobacteriales</taxon>
        <taxon>Flavobacteriaceae</taxon>
        <taxon>Ulvibacterium</taxon>
    </lineage>
</organism>
<comment type="caution">
    <text evidence="1">The sequence shown here is derived from an EMBL/GenBank/DDBJ whole genome shotgun (WGS) entry which is preliminary data.</text>
</comment>
<evidence type="ECO:0000313" key="2">
    <source>
        <dbReference type="Proteomes" id="UP000276603"/>
    </source>
</evidence>
<gene>
    <name evidence="1" type="ORF">D7Z94_09540</name>
</gene>
<dbReference type="EMBL" id="RBCJ01000002">
    <property type="protein sequence ID" value="RKN81175.1"/>
    <property type="molecule type" value="Genomic_DNA"/>
</dbReference>